<evidence type="ECO:0000313" key="3">
    <source>
        <dbReference type="Proteomes" id="UP000070412"/>
    </source>
</evidence>
<dbReference type="OrthoDB" id="6501962at2759"/>
<dbReference type="EMBL" id="WVUK01000062">
    <property type="protein sequence ID" value="KAF7490720.1"/>
    <property type="molecule type" value="Genomic_DNA"/>
</dbReference>
<reference evidence="3" key="1">
    <citation type="journal article" date="2020" name="PLoS Negl. Trop. Dis.">
        <title>High-quality nuclear genome for Sarcoptes scabiei-A critical resource for a neglected parasite.</title>
        <authorList>
            <person name="Korhonen P.K."/>
            <person name="Gasser R.B."/>
            <person name="Ma G."/>
            <person name="Wang T."/>
            <person name="Stroehlein A.J."/>
            <person name="Young N.D."/>
            <person name="Ang C.S."/>
            <person name="Fernando D.D."/>
            <person name="Lu H.C."/>
            <person name="Taylor S."/>
            <person name="Reynolds S.L."/>
            <person name="Mofiz E."/>
            <person name="Najaraj S.H."/>
            <person name="Gowda H."/>
            <person name="Madugundu A."/>
            <person name="Renuse S."/>
            <person name="Holt D."/>
            <person name="Pandey A."/>
            <person name="Papenfuss A.T."/>
            <person name="Fischer K."/>
        </authorList>
    </citation>
    <scope>NUCLEOTIDE SEQUENCE [LARGE SCALE GENOMIC DNA]</scope>
</reference>
<name>A0A834R589_SARSC</name>
<organism evidence="1">
    <name type="scientific">Sarcoptes scabiei</name>
    <name type="common">Itch mite</name>
    <name type="synonym">Acarus scabiei</name>
    <dbReference type="NCBI Taxonomy" id="52283"/>
    <lineage>
        <taxon>Eukaryota</taxon>
        <taxon>Metazoa</taxon>
        <taxon>Ecdysozoa</taxon>
        <taxon>Arthropoda</taxon>
        <taxon>Chelicerata</taxon>
        <taxon>Arachnida</taxon>
        <taxon>Acari</taxon>
        <taxon>Acariformes</taxon>
        <taxon>Sarcoptiformes</taxon>
        <taxon>Astigmata</taxon>
        <taxon>Psoroptidia</taxon>
        <taxon>Sarcoptoidea</taxon>
        <taxon>Sarcoptidae</taxon>
        <taxon>Sarcoptinae</taxon>
        <taxon>Sarcoptes</taxon>
    </lineage>
</organism>
<sequence>MRSIEIKMCRFMTKNHLDRFGGGEHQMPTILQALLRLEQTAQNNYNAIQSCLEQFKEMEKILNKLVVTHFDSDNYVEYLFRRAEQLSTHLETYKKIISKIDIGEDIRLEYKKISFDFIEYLKQKIEFKSVWIDNMQIIESGRQTIIEKLSKSDQIRQSANDAFDERRYFDLNDLRGKMEEDITNLNEMVDNCFRCGQRSKELSTALYDKLAELESQFQMVVKKSMNKIDEIKSSSIIVRKHNENNLDDRAN</sequence>
<gene>
    <name evidence="1" type="ORF">SSS_4071</name>
</gene>
<evidence type="ECO:0000313" key="2">
    <source>
        <dbReference type="EnsemblMetazoa" id="KAF7490720.1"/>
    </source>
</evidence>
<protein>
    <submittedName>
        <fullName evidence="1 2">Uncharacterized protein</fullName>
    </submittedName>
</protein>
<reference evidence="2" key="3">
    <citation type="submission" date="2022-06" db="UniProtKB">
        <authorList>
            <consortium name="EnsemblMetazoa"/>
        </authorList>
    </citation>
    <scope>IDENTIFICATION</scope>
</reference>
<evidence type="ECO:0000313" key="1">
    <source>
        <dbReference type="EMBL" id="KAF7490720.1"/>
    </source>
</evidence>
<dbReference type="EnsemblMetazoa" id="SSS_4071s_mrna">
    <property type="protein sequence ID" value="KAF7490720.1"/>
    <property type="gene ID" value="SSS_4071"/>
</dbReference>
<reference evidence="1" key="2">
    <citation type="submission" date="2020-01" db="EMBL/GenBank/DDBJ databases">
        <authorList>
            <person name="Korhonen P.K.K."/>
            <person name="Guangxu M.G."/>
            <person name="Wang T.W."/>
            <person name="Stroehlein A.J.S."/>
            <person name="Young N.D."/>
            <person name="Ang C.-S.A."/>
            <person name="Fernando D.W.F."/>
            <person name="Lu H.L."/>
            <person name="Taylor S.T."/>
            <person name="Ehtesham M.E.M."/>
            <person name="Najaraj S.H.N."/>
            <person name="Harsha G.H.G."/>
            <person name="Madugundu A.M."/>
            <person name="Renuse S.R."/>
            <person name="Holt D.H."/>
            <person name="Pandey A.P."/>
            <person name="Papenfuss A.P."/>
            <person name="Gasser R.B.G."/>
            <person name="Fischer K.F."/>
        </authorList>
    </citation>
    <scope>NUCLEOTIDE SEQUENCE</scope>
    <source>
        <strain evidence="1">SSS_KF_BRIS2020</strain>
    </source>
</reference>
<proteinExistence type="predicted"/>
<accession>A0A834R589</accession>
<dbReference type="AlphaFoldDB" id="A0A834R589"/>
<keyword evidence="3" id="KW-1185">Reference proteome</keyword>
<dbReference type="Proteomes" id="UP000070412">
    <property type="component" value="Unassembled WGS sequence"/>
</dbReference>